<comment type="caution">
    <text evidence="2">The sequence shown here is derived from an EMBL/GenBank/DDBJ whole genome shotgun (WGS) entry which is preliminary data.</text>
</comment>
<organism evidence="2 3">
    <name type="scientific">Flavobacterium algoritolerans</name>
    <dbReference type="NCBI Taxonomy" id="3041254"/>
    <lineage>
        <taxon>Bacteria</taxon>
        <taxon>Pseudomonadati</taxon>
        <taxon>Bacteroidota</taxon>
        <taxon>Flavobacteriia</taxon>
        <taxon>Flavobacteriales</taxon>
        <taxon>Flavobacteriaceae</taxon>
        <taxon>Flavobacterium</taxon>
    </lineage>
</organism>
<feature type="transmembrane region" description="Helical" evidence="1">
    <location>
        <begin position="12"/>
        <end position="35"/>
    </location>
</feature>
<keyword evidence="1" id="KW-0812">Transmembrane</keyword>
<dbReference type="Proteomes" id="UP001243403">
    <property type="component" value="Unassembled WGS sequence"/>
</dbReference>
<name>A0ABT6V604_9FLAO</name>
<keyword evidence="3" id="KW-1185">Reference proteome</keyword>
<gene>
    <name evidence="2" type="ORF">QLS65_02020</name>
</gene>
<evidence type="ECO:0000256" key="1">
    <source>
        <dbReference type="SAM" id="Phobius"/>
    </source>
</evidence>
<accession>A0ABT6V604</accession>
<dbReference type="EMBL" id="JASCRZ010000001">
    <property type="protein sequence ID" value="MDI5893652.1"/>
    <property type="molecule type" value="Genomic_DNA"/>
</dbReference>
<proteinExistence type="predicted"/>
<protein>
    <submittedName>
        <fullName evidence="2">Uncharacterized protein</fullName>
    </submittedName>
</protein>
<keyword evidence="1" id="KW-0472">Membrane</keyword>
<keyword evidence="1" id="KW-1133">Transmembrane helix</keyword>
<evidence type="ECO:0000313" key="2">
    <source>
        <dbReference type="EMBL" id="MDI5893652.1"/>
    </source>
</evidence>
<sequence length="143" mass="16715">MIDEISKYTIDMLTPASIFQILSNAILSGGIFYWIQRKHKINDDFIIEKNKCVAQKHITCESEIFDIMITVNSQYDINSDVLVELSNNINKLRMINYLYISESLLKVSSEFSDYLLLVSADNLQRNKFTEDKLIKKFKSEFKK</sequence>
<evidence type="ECO:0000313" key="3">
    <source>
        <dbReference type="Proteomes" id="UP001243403"/>
    </source>
</evidence>
<dbReference type="RefSeq" id="WP_282714911.1">
    <property type="nucleotide sequence ID" value="NZ_JASCRZ010000001.1"/>
</dbReference>
<reference evidence="2 3" key="1">
    <citation type="submission" date="2023-04" db="EMBL/GenBank/DDBJ databases">
        <title>Two novel species of Flavobacterium.</title>
        <authorList>
            <person name="Liu Q."/>
            <person name="Xin Y.-H."/>
        </authorList>
    </citation>
    <scope>NUCLEOTIDE SEQUENCE [LARGE SCALE GENOMIC DNA]</scope>
    <source>
        <strain evidence="2 3">LB1P51</strain>
    </source>
</reference>